<dbReference type="Proteomes" id="UP000256695">
    <property type="component" value="Unassembled WGS sequence"/>
</dbReference>
<sequence>MRFFTLFFCCFLGLFATTSKLKVAVSIDPQAFFVKKIGGDSVETIILVPKNKNPEHYEPLFSQAKLLKDSDVYFGIGLEFETKWKERFLSINPKMDFIDLSHYHNQDFHHKHDAHIWLSIVLAKEQAREIFEVLAKKDIKNQQKYKQNLEAFLEEIEVLDKKIKNLFEQKNTQKTFLVYHPAFEYFSKEYNLEELAIEMHNKETKIKHLQKLNQMIKQKNLKVIYKQPQFSTKQVELLAKEHHLKISTLDPFAFDWLENMWDIAQKIAYEK</sequence>
<comment type="similarity">
    <text evidence="1 4">Belongs to the bacterial solute-binding protein 9 family.</text>
</comment>
<feature type="signal peptide" evidence="6">
    <location>
        <begin position="1"/>
        <end position="21"/>
    </location>
</feature>
<evidence type="ECO:0000313" key="8">
    <source>
        <dbReference type="Proteomes" id="UP000256695"/>
    </source>
</evidence>
<keyword evidence="5" id="KW-0175">Coiled coil</keyword>
<comment type="caution">
    <text evidence="7">The sequence shown here is derived from an EMBL/GenBank/DDBJ whole genome shotgun (WGS) entry which is preliminary data.</text>
</comment>
<dbReference type="GO" id="GO:0030001">
    <property type="term" value="P:metal ion transport"/>
    <property type="evidence" value="ECO:0007669"/>
    <property type="project" value="InterPro"/>
</dbReference>
<feature type="coiled-coil region" evidence="5">
    <location>
        <begin position="142"/>
        <end position="219"/>
    </location>
</feature>
<dbReference type="GO" id="GO:0046872">
    <property type="term" value="F:metal ion binding"/>
    <property type="evidence" value="ECO:0007669"/>
    <property type="project" value="InterPro"/>
</dbReference>
<evidence type="ECO:0000256" key="2">
    <source>
        <dbReference type="ARBA" id="ARBA00022448"/>
    </source>
</evidence>
<dbReference type="EMBL" id="NXLX01000003">
    <property type="protein sequence ID" value="RDU74240.1"/>
    <property type="molecule type" value="Genomic_DNA"/>
</dbReference>
<dbReference type="Pfam" id="PF01297">
    <property type="entry name" value="ZnuA"/>
    <property type="match status" value="1"/>
</dbReference>
<keyword evidence="3 6" id="KW-0732">Signal</keyword>
<reference evidence="7 8" key="1">
    <citation type="submission" date="2018-04" db="EMBL/GenBank/DDBJ databases">
        <title>Novel Campyloabacter and Helicobacter Species and Strains.</title>
        <authorList>
            <person name="Mannion A.J."/>
            <person name="Shen Z."/>
            <person name="Fox J.G."/>
        </authorList>
    </citation>
    <scope>NUCLEOTIDE SEQUENCE [LARGE SCALE GENOMIC DNA]</scope>
    <source>
        <strain evidence="7 8">MIT 04-9362</strain>
    </source>
</reference>
<evidence type="ECO:0000313" key="7">
    <source>
        <dbReference type="EMBL" id="RDU74240.1"/>
    </source>
</evidence>
<evidence type="ECO:0000256" key="5">
    <source>
        <dbReference type="SAM" id="Coils"/>
    </source>
</evidence>
<dbReference type="PANTHER" id="PTHR42953:SF3">
    <property type="entry name" value="HIGH-AFFINITY ZINC UPTAKE SYSTEM PROTEIN ZNUA"/>
    <property type="match status" value="1"/>
</dbReference>
<proteinExistence type="inferred from homology"/>
<keyword evidence="2 4" id="KW-0813">Transport</keyword>
<dbReference type="OrthoDB" id="9810636at2"/>
<dbReference type="GO" id="GO:0007155">
    <property type="term" value="P:cell adhesion"/>
    <property type="evidence" value="ECO:0007669"/>
    <property type="project" value="InterPro"/>
</dbReference>
<dbReference type="InterPro" id="IPR050492">
    <property type="entry name" value="Bact_metal-bind_prot9"/>
</dbReference>
<dbReference type="RefSeq" id="WP_115578535.1">
    <property type="nucleotide sequence ID" value="NZ_NXLX01000003.1"/>
</dbReference>
<evidence type="ECO:0000256" key="6">
    <source>
        <dbReference type="SAM" id="SignalP"/>
    </source>
</evidence>
<keyword evidence="8" id="KW-1185">Reference proteome</keyword>
<evidence type="ECO:0000256" key="4">
    <source>
        <dbReference type="RuleBase" id="RU003512"/>
    </source>
</evidence>
<name>A0A3D8JAB2_9HELI</name>
<dbReference type="PRINTS" id="PR00690">
    <property type="entry name" value="ADHESNFAMILY"/>
</dbReference>
<dbReference type="Gene3D" id="3.40.50.1980">
    <property type="entry name" value="Nitrogenase molybdenum iron protein domain"/>
    <property type="match status" value="2"/>
</dbReference>
<dbReference type="InterPro" id="IPR006127">
    <property type="entry name" value="ZnuA-like"/>
</dbReference>
<dbReference type="AlphaFoldDB" id="A0A3D8JAB2"/>
<protein>
    <submittedName>
        <fullName evidence="7">Cation ABC transporter substrate-binding protein</fullName>
    </submittedName>
</protein>
<gene>
    <name evidence="7" type="ORF">CQA57_01815</name>
</gene>
<evidence type="ECO:0000256" key="1">
    <source>
        <dbReference type="ARBA" id="ARBA00011028"/>
    </source>
</evidence>
<dbReference type="InterPro" id="IPR006128">
    <property type="entry name" value="Lipoprotein_PsaA-like"/>
</dbReference>
<accession>A0A3D8JAB2</accession>
<organism evidence="7 8">
    <name type="scientific">Helicobacter anseris</name>
    <dbReference type="NCBI Taxonomy" id="375926"/>
    <lineage>
        <taxon>Bacteria</taxon>
        <taxon>Pseudomonadati</taxon>
        <taxon>Campylobacterota</taxon>
        <taxon>Epsilonproteobacteria</taxon>
        <taxon>Campylobacterales</taxon>
        <taxon>Helicobacteraceae</taxon>
        <taxon>Helicobacter</taxon>
    </lineage>
</organism>
<dbReference type="PANTHER" id="PTHR42953">
    <property type="entry name" value="HIGH-AFFINITY ZINC UPTAKE SYSTEM PROTEIN ZNUA-RELATED"/>
    <property type="match status" value="1"/>
</dbReference>
<feature type="chain" id="PRO_5017574770" evidence="6">
    <location>
        <begin position="22"/>
        <end position="271"/>
    </location>
</feature>
<evidence type="ECO:0000256" key="3">
    <source>
        <dbReference type="ARBA" id="ARBA00022729"/>
    </source>
</evidence>
<dbReference type="SUPFAM" id="SSF53807">
    <property type="entry name" value="Helical backbone' metal receptor"/>
    <property type="match status" value="1"/>
</dbReference>